<dbReference type="EMBL" id="JAQIZZ010000001">
    <property type="protein sequence ID" value="KAJ5556362.1"/>
    <property type="molecule type" value="Genomic_DNA"/>
</dbReference>
<organism evidence="1 2">
    <name type="scientific">Penicillium frequentans</name>
    <dbReference type="NCBI Taxonomy" id="3151616"/>
    <lineage>
        <taxon>Eukaryota</taxon>
        <taxon>Fungi</taxon>
        <taxon>Dikarya</taxon>
        <taxon>Ascomycota</taxon>
        <taxon>Pezizomycotina</taxon>
        <taxon>Eurotiomycetes</taxon>
        <taxon>Eurotiomycetidae</taxon>
        <taxon>Eurotiales</taxon>
        <taxon>Aspergillaceae</taxon>
        <taxon>Penicillium</taxon>
    </lineage>
</organism>
<gene>
    <name evidence="1" type="ORF">N7494_000277</name>
</gene>
<protein>
    <submittedName>
        <fullName evidence="1">Uncharacterized protein</fullName>
    </submittedName>
</protein>
<reference evidence="1 2" key="1">
    <citation type="journal article" date="2023" name="IMA Fungus">
        <title>Comparative genomic study of the Penicillium genus elucidates a diverse pangenome and 15 lateral gene transfer events.</title>
        <authorList>
            <person name="Petersen C."/>
            <person name="Sorensen T."/>
            <person name="Nielsen M.R."/>
            <person name="Sondergaard T.E."/>
            <person name="Sorensen J.L."/>
            <person name="Fitzpatrick D.A."/>
            <person name="Frisvad J.C."/>
            <person name="Nielsen K.L."/>
        </authorList>
    </citation>
    <scope>NUCLEOTIDE SEQUENCE [LARGE SCALE GENOMIC DNA]</scope>
    <source>
        <strain evidence="1 2">IBT 35679</strain>
    </source>
</reference>
<name>A0AAD6D7X6_9EURO</name>
<evidence type="ECO:0000313" key="1">
    <source>
        <dbReference type="EMBL" id="KAJ5556362.1"/>
    </source>
</evidence>
<accession>A0AAD6D7X6</accession>
<evidence type="ECO:0000313" key="2">
    <source>
        <dbReference type="Proteomes" id="UP001220324"/>
    </source>
</evidence>
<comment type="caution">
    <text evidence="1">The sequence shown here is derived from an EMBL/GenBank/DDBJ whole genome shotgun (WGS) entry which is preliminary data.</text>
</comment>
<proteinExistence type="predicted"/>
<keyword evidence="2" id="KW-1185">Reference proteome</keyword>
<dbReference type="Proteomes" id="UP001220324">
    <property type="component" value="Unassembled WGS sequence"/>
</dbReference>
<sequence length="79" mass="8954">MSDLPKRKNYFNGSSKTCRNCAKAKIKCVRHRTTGNCDRVLILEIDATAWERFASMVEIKALPSDQVARRVKIGTIVSR</sequence>
<dbReference type="AlphaFoldDB" id="A0AAD6D7X6"/>